<evidence type="ECO:0000313" key="5">
    <source>
        <dbReference type="EMBL" id="CAB9519279.1"/>
    </source>
</evidence>
<dbReference type="PANTHER" id="PTHR10807">
    <property type="entry name" value="MYOTUBULARIN-RELATED"/>
    <property type="match status" value="1"/>
</dbReference>
<dbReference type="Pfam" id="PF06602">
    <property type="entry name" value="Myotub-related"/>
    <property type="match status" value="1"/>
</dbReference>
<dbReference type="PROSITE" id="PS51339">
    <property type="entry name" value="PPASE_MYOTUBULARIN"/>
    <property type="match status" value="1"/>
</dbReference>
<dbReference type="EMBL" id="CAICTM010001002">
    <property type="protein sequence ID" value="CAB9519279.1"/>
    <property type="molecule type" value="Genomic_DNA"/>
</dbReference>
<dbReference type="SUPFAM" id="SSF52799">
    <property type="entry name" value="(Phosphotyrosine protein) phosphatases II"/>
    <property type="match status" value="1"/>
</dbReference>
<feature type="region of interest" description="Disordered" evidence="3">
    <location>
        <begin position="87"/>
        <end position="114"/>
    </location>
</feature>
<feature type="region of interest" description="Disordered" evidence="3">
    <location>
        <begin position="153"/>
        <end position="195"/>
    </location>
</feature>
<reference evidence="5" key="1">
    <citation type="submission" date="2020-06" db="EMBL/GenBank/DDBJ databases">
        <authorList>
            <consortium name="Plant Systems Biology data submission"/>
        </authorList>
    </citation>
    <scope>NUCLEOTIDE SEQUENCE</scope>
    <source>
        <strain evidence="5">D6</strain>
    </source>
</reference>
<dbReference type="InterPro" id="IPR010569">
    <property type="entry name" value="Myotubularin-like_Pase_dom"/>
</dbReference>
<feature type="binding site" evidence="2">
    <location>
        <begin position="771"/>
        <end position="772"/>
    </location>
    <ligand>
        <name>substrate</name>
    </ligand>
</feature>
<gene>
    <name evidence="5" type="ORF">SEMRO_1004_G230160.1</name>
</gene>
<name>A0A9N8EFI6_9STRA</name>
<keyword evidence="6" id="KW-1185">Reference proteome</keyword>
<feature type="compositionally biased region" description="Low complexity" evidence="3">
    <location>
        <begin position="19"/>
        <end position="28"/>
    </location>
</feature>
<dbReference type="GO" id="GO:0004438">
    <property type="term" value="F:phosphatidylinositol-3-phosphate phosphatase activity"/>
    <property type="evidence" value="ECO:0007669"/>
    <property type="project" value="TreeGrafter"/>
</dbReference>
<feature type="domain" description="Myotubularin phosphatase" evidence="4">
    <location>
        <begin position="571"/>
        <end position="1040"/>
    </location>
</feature>
<dbReference type="InterPro" id="IPR016130">
    <property type="entry name" value="Tyr_Pase_AS"/>
</dbReference>
<feature type="region of interest" description="Disordered" evidence="3">
    <location>
        <begin position="276"/>
        <end position="343"/>
    </location>
</feature>
<evidence type="ECO:0000256" key="2">
    <source>
        <dbReference type="PIRSR" id="PIRSR630564-2"/>
    </source>
</evidence>
<feature type="region of interest" description="Disordered" evidence="3">
    <location>
        <begin position="10"/>
        <end position="30"/>
    </location>
</feature>
<proteinExistence type="predicted"/>
<evidence type="ECO:0000313" key="6">
    <source>
        <dbReference type="Proteomes" id="UP001153069"/>
    </source>
</evidence>
<feature type="compositionally biased region" description="Low complexity" evidence="3">
    <location>
        <begin position="97"/>
        <end position="114"/>
    </location>
</feature>
<dbReference type="PANTHER" id="PTHR10807:SF128">
    <property type="entry name" value="PHOSPHATIDYLINOSITOL-3,5-BISPHOSPHATE 3-PHOSPHATASE"/>
    <property type="match status" value="1"/>
</dbReference>
<dbReference type="OrthoDB" id="271628at2759"/>
<dbReference type="Proteomes" id="UP001153069">
    <property type="component" value="Unassembled WGS sequence"/>
</dbReference>
<feature type="active site" description="Phosphocysteine intermediate" evidence="1">
    <location>
        <position position="835"/>
    </location>
</feature>
<sequence>MNHKLLSLVLDDNNPQHNSSSTTGTSSSRHNKADLDSLFTCCSDLYSSPYKTGSSAPFIHHYRPHQDQQERLGGVDPLRLYCQQQNSLVSSDDSDSDVGITTTTSTTTMTDPLNASAEDDLDALLAQADSMISAASSGGNPSIVIDGFAIDSDEEDEDNNNNSKDGKIVDVSMDSPNNLPRQVNNTPTTGTMAPKAPIKPGEDPLLHPLHEDVVHQHATPQNTSTSTAASAFSAASVTTAMRNLGVNADAAALESQFKAQTSRFAANVSSMAQRFARNGSSGTNTPMGNSFEANIPPPMSVPSPNSAMHNSNNNSNNNSPYASQSNSLHGTTPVNNAPGGVPMMNFELDTEQKTALVEWHVRKLLPGERVIMFLHNLLHVSDSRESFQYAAQPGSAVVWCCAMTYYRLIVFGTTQEVIMHVMNSANNGATAPGAERPTLLQHPFTAPQSWNASCWPPAFATVMEVPLASMEKVEKTVYTAAAVQGASPHHPGRPTSLMGLQVWAKEGRVWRITTPSYADTLRAHQALLTYAFPGRRNLGYLFAFESKRAAVVNSVVTDPATGQKTVSLALTRRRFDALVEFQRQFNSRGASPVQPWKIWTQINSQYQLCMSYPNVLVGPASLDEHNPDAVRLLQACAGFRSEQRLPALAWGSGIDGASIWRCSQPKIGLQGNRSSADELVLKHIMEAAKSANALREQPLPVRMDAHLLQVFTGASGQDLANTHWVKESNCALKILDLRPRSAAMANRTGGYGYENTSNYPGTTLQFCNIGNIHAVRDAYQKLTALCLNMSNASDINWGSALEDTKWLSHIRIILAAAWETAFWVQVHRMPVLLHCSHGWDRTSQVSALAQLMLDPYYRTLEGFACLMEKDFMSFGHPFHTRCAHGEGKGGAEGGGGVHHQDGSGKGPTAVGNSSAPDEGQISPVFLQFLDCVWQIVQQFPECFEFTTTYILELSDHIYSCRFGNMLCDTERERELVAGIRQRTYSVWDHLEQDPNDPNSDPEAKLWRNPHYDPSPTAGGGVLLMPMSTLLRNVTLWRERHARSGPKATKRWRNTFTS</sequence>
<feature type="region of interest" description="Disordered" evidence="3">
    <location>
        <begin position="887"/>
        <end position="916"/>
    </location>
</feature>
<evidence type="ECO:0000256" key="1">
    <source>
        <dbReference type="PIRSR" id="PIRSR630564-1"/>
    </source>
</evidence>
<comment type="caution">
    <text evidence="5">The sequence shown here is derived from an EMBL/GenBank/DDBJ whole genome shotgun (WGS) entry which is preliminary data.</text>
</comment>
<protein>
    <submittedName>
        <fullName evidence="5">Myotubularin-related protein</fullName>
    </submittedName>
</protein>
<dbReference type="InterPro" id="IPR029021">
    <property type="entry name" value="Prot-tyrosine_phosphatase-like"/>
</dbReference>
<accession>A0A9N8EFI6</accession>
<feature type="compositionally biased region" description="Polar residues" evidence="3">
    <location>
        <begin position="174"/>
        <end position="191"/>
    </location>
</feature>
<dbReference type="PROSITE" id="PS00383">
    <property type="entry name" value="TYR_PHOSPHATASE_1"/>
    <property type="match status" value="1"/>
</dbReference>
<dbReference type="GO" id="GO:0016020">
    <property type="term" value="C:membrane"/>
    <property type="evidence" value="ECO:0007669"/>
    <property type="project" value="TreeGrafter"/>
</dbReference>
<dbReference type="GO" id="GO:0046856">
    <property type="term" value="P:phosphatidylinositol dephosphorylation"/>
    <property type="evidence" value="ECO:0007669"/>
    <property type="project" value="TreeGrafter"/>
</dbReference>
<evidence type="ECO:0000259" key="4">
    <source>
        <dbReference type="PROSITE" id="PS51339"/>
    </source>
</evidence>
<feature type="compositionally biased region" description="Low complexity" evidence="3">
    <location>
        <begin position="302"/>
        <end position="327"/>
    </location>
</feature>
<dbReference type="CDD" id="cd14507">
    <property type="entry name" value="PTP-MTM-like"/>
    <property type="match status" value="1"/>
</dbReference>
<feature type="binding site" evidence="2">
    <location>
        <begin position="835"/>
        <end position="841"/>
    </location>
    <ligand>
        <name>substrate</name>
    </ligand>
</feature>
<organism evidence="5 6">
    <name type="scientific">Seminavis robusta</name>
    <dbReference type="NCBI Taxonomy" id="568900"/>
    <lineage>
        <taxon>Eukaryota</taxon>
        <taxon>Sar</taxon>
        <taxon>Stramenopiles</taxon>
        <taxon>Ochrophyta</taxon>
        <taxon>Bacillariophyta</taxon>
        <taxon>Bacillariophyceae</taxon>
        <taxon>Bacillariophycidae</taxon>
        <taxon>Naviculales</taxon>
        <taxon>Naviculaceae</taxon>
        <taxon>Seminavis</taxon>
    </lineage>
</organism>
<evidence type="ECO:0000256" key="3">
    <source>
        <dbReference type="SAM" id="MobiDB-lite"/>
    </source>
</evidence>
<dbReference type="GO" id="GO:0005737">
    <property type="term" value="C:cytoplasm"/>
    <property type="evidence" value="ECO:0007669"/>
    <property type="project" value="TreeGrafter"/>
</dbReference>
<feature type="compositionally biased region" description="Polar residues" evidence="3">
    <location>
        <begin position="276"/>
        <end position="292"/>
    </location>
</feature>
<dbReference type="InterPro" id="IPR030564">
    <property type="entry name" value="Myotubularin"/>
</dbReference>
<dbReference type="AlphaFoldDB" id="A0A9N8EFI6"/>